<evidence type="ECO:0000256" key="1">
    <source>
        <dbReference type="SAM" id="MobiDB-lite"/>
    </source>
</evidence>
<feature type="compositionally biased region" description="Low complexity" evidence="1">
    <location>
        <begin position="16"/>
        <end position="27"/>
    </location>
</feature>
<dbReference type="AlphaFoldDB" id="A0A7D8UNX6"/>
<sequence>PITGPQTPRHSQSFFAPPAAGGNPNAAHRVPSAGQVPTAGNFPGMKSETSSMSGDSGEVSTPPSQSPPRVIAEKATTFAGNKPRPLRLVQDQTERKTSAEIEEQKAKRASWMGWAFGKKDEAAAVGNVGTEEAIKE</sequence>
<feature type="compositionally biased region" description="Polar residues" evidence="1">
    <location>
        <begin position="47"/>
        <end position="63"/>
    </location>
</feature>
<dbReference type="OrthoDB" id="2121319at2759"/>
<evidence type="ECO:0000313" key="3">
    <source>
        <dbReference type="Proteomes" id="UP000481288"/>
    </source>
</evidence>
<proteinExistence type="predicted"/>
<protein>
    <submittedName>
        <fullName evidence="2">Uncharacterized protein</fullName>
    </submittedName>
</protein>
<name>A0A7D8UNX6_9HELO</name>
<dbReference type="Proteomes" id="UP000481288">
    <property type="component" value="Unassembled WGS sequence"/>
</dbReference>
<keyword evidence="3" id="KW-1185">Reference proteome</keyword>
<evidence type="ECO:0000313" key="2">
    <source>
        <dbReference type="EMBL" id="TVY53430.1"/>
    </source>
</evidence>
<organism evidence="2 3">
    <name type="scientific">Lachnellula cervina</name>
    <dbReference type="NCBI Taxonomy" id="1316786"/>
    <lineage>
        <taxon>Eukaryota</taxon>
        <taxon>Fungi</taxon>
        <taxon>Dikarya</taxon>
        <taxon>Ascomycota</taxon>
        <taxon>Pezizomycotina</taxon>
        <taxon>Leotiomycetes</taxon>
        <taxon>Helotiales</taxon>
        <taxon>Lachnaceae</taxon>
        <taxon>Lachnellula</taxon>
    </lineage>
</organism>
<dbReference type="PANTHER" id="PTHR38120:SF1">
    <property type="entry name" value="M PROTEIN, SEROTYPE 2.1"/>
    <property type="match status" value="1"/>
</dbReference>
<feature type="region of interest" description="Disordered" evidence="1">
    <location>
        <begin position="1"/>
        <end position="69"/>
    </location>
</feature>
<comment type="caution">
    <text evidence="2">The sequence shown here is derived from an EMBL/GenBank/DDBJ whole genome shotgun (WGS) entry which is preliminary data.</text>
</comment>
<reference evidence="2 3" key="1">
    <citation type="submission" date="2018-05" db="EMBL/GenBank/DDBJ databases">
        <title>Whole genome sequencing for identification of molecular markers to develop diagnostic detection tools for the regulated plant pathogen Lachnellula willkommii.</title>
        <authorList>
            <person name="Giroux E."/>
            <person name="Bilodeau G."/>
        </authorList>
    </citation>
    <scope>NUCLEOTIDE SEQUENCE [LARGE SCALE GENOMIC DNA]</scope>
    <source>
        <strain evidence="2 3">CBS 625.97</strain>
    </source>
</reference>
<accession>A0A7D8UNX6</accession>
<dbReference type="PANTHER" id="PTHR38120">
    <property type="entry name" value="EXPRESSED PROTEIN"/>
    <property type="match status" value="1"/>
</dbReference>
<gene>
    <name evidence="2" type="ORF">LCER1_G005312</name>
</gene>
<dbReference type="EMBL" id="QGMG01000456">
    <property type="protein sequence ID" value="TVY53430.1"/>
    <property type="molecule type" value="Genomic_DNA"/>
</dbReference>
<feature type="compositionally biased region" description="Polar residues" evidence="1">
    <location>
        <begin position="1"/>
        <end position="14"/>
    </location>
</feature>
<feature type="non-terminal residue" evidence="2">
    <location>
        <position position="1"/>
    </location>
</feature>